<feature type="coiled-coil region" evidence="1">
    <location>
        <begin position="362"/>
        <end position="389"/>
    </location>
</feature>
<name>A0A0F9SP35_9ZZZZ</name>
<reference evidence="2" key="1">
    <citation type="journal article" date="2015" name="Nature">
        <title>Complex archaea that bridge the gap between prokaryotes and eukaryotes.</title>
        <authorList>
            <person name="Spang A."/>
            <person name="Saw J.H."/>
            <person name="Jorgensen S.L."/>
            <person name="Zaremba-Niedzwiedzka K."/>
            <person name="Martijn J."/>
            <person name="Lind A.E."/>
            <person name="van Eijk R."/>
            <person name="Schleper C."/>
            <person name="Guy L."/>
            <person name="Ettema T.J."/>
        </authorList>
    </citation>
    <scope>NUCLEOTIDE SEQUENCE</scope>
</reference>
<protein>
    <submittedName>
        <fullName evidence="2">Uncharacterized protein</fullName>
    </submittedName>
</protein>
<sequence>MKFRDNDIDQLKLDNINDFSKLILHHLCGKEYNPVSLDENRKKHLEKVLKDLSSGYLNYEQFNEVLLLLNQNRISRDFFNYFFLNGIVNSETLKKGITKFKGLSILNFGNFNFTYDRFSKMKKYDIEKYFGIYNLQPDTLERSYATRPNPIISLRKVKKEDTWHLGYLSKNIYDTEKEILDEYILKEKSDPKKYDEFKKILQVLKEQIIKNREIGNYNTEIYLIWDYIDVYIATSMRKNCEYEETYEILKKIFTDPRIKSSKLRYFDPTQSFCESNRDKGLIEGLMLKRAECTIYMIQESDTFGKDSELASTLAQKKPVIAFIPNYNKDNLCIKIKEYPLEYIKERIYIFKAENEFNDVDILNDLDKDLHQLNDKLDHYLKDYESYREEQPFSLWIDKDKQFKAQNPHFEEICDILARYTKKYWDSRARTLKDYHPLGMQIDLDSGVSNGVLIVREIDTCVKILKGILTNSLEFEIKHFDDGYTGLIEINSSCLYRMVTDNKLLTNSFWNFFYKM</sequence>
<evidence type="ECO:0000313" key="2">
    <source>
        <dbReference type="EMBL" id="KKN38716.1"/>
    </source>
</evidence>
<proteinExistence type="predicted"/>
<organism evidence="2">
    <name type="scientific">marine sediment metagenome</name>
    <dbReference type="NCBI Taxonomy" id="412755"/>
    <lineage>
        <taxon>unclassified sequences</taxon>
        <taxon>metagenomes</taxon>
        <taxon>ecological metagenomes</taxon>
    </lineage>
</organism>
<comment type="caution">
    <text evidence="2">The sequence shown here is derived from an EMBL/GenBank/DDBJ whole genome shotgun (WGS) entry which is preliminary data.</text>
</comment>
<keyword evidence="1" id="KW-0175">Coiled coil</keyword>
<dbReference type="EMBL" id="LAZR01001808">
    <property type="protein sequence ID" value="KKN38716.1"/>
    <property type="molecule type" value="Genomic_DNA"/>
</dbReference>
<accession>A0A0F9SP35</accession>
<evidence type="ECO:0000256" key="1">
    <source>
        <dbReference type="SAM" id="Coils"/>
    </source>
</evidence>
<gene>
    <name evidence="2" type="ORF">LCGC14_0750680</name>
</gene>
<dbReference type="AlphaFoldDB" id="A0A0F9SP35"/>